<dbReference type="CDD" id="cd06091">
    <property type="entry name" value="KOW_NusG"/>
    <property type="match status" value="1"/>
</dbReference>
<feature type="compositionally biased region" description="Low complexity" evidence="4">
    <location>
        <begin position="466"/>
        <end position="490"/>
    </location>
</feature>
<dbReference type="InterPro" id="IPR003034">
    <property type="entry name" value="SAP_dom"/>
</dbReference>
<dbReference type="PANTHER" id="PTHR30265:SF4">
    <property type="entry name" value="KOW MOTIF FAMILY PROTEIN, EXPRESSED"/>
    <property type="match status" value="1"/>
</dbReference>
<protein>
    <recommendedName>
        <fullName evidence="5">SAP domain-containing protein</fullName>
    </recommendedName>
</protein>
<dbReference type="PANTHER" id="PTHR30265">
    <property type="entry name" value="RHO-INTERACTING TRANSCRIPTION TERMINATION FACTOR NUSG"/>
    <property type="match status" value="1"/>
</dbReference>
<dbReference type="SMART" id="SM00513">
    <property type="entry name" value="SAP"/>
    <property type="match status" value="1"/>
</dbReference>
<dbReference type="SUPFAM" id="SSF50104">
    <property type="entry name" value="Translation proteins SH3-like domain"/>
    <property type="match status" value="1"/>
</dbReference>
<evidence type="ECO:0000256" key="4">
    <source>
        <dbReference type="SAM" id="MobiDB-lite"/>
    </source>
</evidence>
<organism evidence="6">
    <name type="scientific">Micromonas pusilla</name>
    <name type="common">Picoplanktonic green alga</name>
    <name type="synonym">Chromulina pusilla</name>
    <dbReference type="NCBI Taxonomy" id="38833"/>
    <lineage>
        <taxon>Eukaryota</taxon>
        <taxon>Viridiplantae</taxon>
        <taxon>Chlorophyta</taxon>
        <taxon>Mamiellophyceae</taxon>
        <taxon>Mamiellales</taxon>
        <taxon>Mamiellaceae</taxon>
        <taxon>Micromonas</taxon>
    </lineage>
</organism>
<accession>A0A7S0DCJ0</accession>
<keyword evidence="3" id="KW-0804">Transcription</keyword>
<evidence type="ECO:0000256" key="3">
    <source>
        <dbReference type="ARBA" id="ARBA00023163"/>
    </source>
</evidence>
<evidence type="ECO:0000256" key="1">
    <source>
        <dbReference type="ARBA" id="ARBA00022814"/>
    </source>
</evidence>
<dbReference type="Pfam" id="PF02037">
    <property type="entry name" value="SAP"/>
    <property type="match status" value="1"/>
</dbReference>
<evidence type="ECO:0000259" key="5">
    <source>
        <dbReference type="PROSITE" id="PS50800"/>
    </source>
</evidence>
<feature type="region of interest" description="Disordered" evidence="4">
    <location>
        <begin position="1"/>
        <end position="31"/>
    </location>
</feature>
<dbReference type="Gene3D" id="2.30.30.30">
    <property type="match status" value="1"/>
</dbReference>
<dbReference type="InterPro" id="IPR014722">
    <property type="entry name" value="Rib_uL2_dom2"/>
</dbReference>
<feature type="domain" description="SAP" evidence="5">
    <location>
        <begin position="99"/>
        <end position="133"/>
    </location>
</feature>
<sequence>MSHVVAAAAPSATRACPPRARNATAAAAGRPSCRAVARARGASGRAPGFLVPLPRAATRLRAASEDAGAGDAESAAGEPASPAPPRFEGMTGEDLVSAVEALKATEIKAELAVFGATTAGVKAQLVERLTRCYELKREGKDVKAELRRRTLDRLGEAEEAKAEAMRRRDARRRRAGGYERAAAAAAAKAPGGVLKAPNLKRSRGKGVPVLSRGEKNAASQNKSTDFVADVDLDEDKEDASEKYKLDNPLTGRRKLNVVRRDLDRQGAFQDTMTSEGWYMVAVPETREERAAELITALSGTPRVGGVVIDAWTPRAPAVDFAVSESDALGKSRLDLLRLVPGESEGSEKPFPGFILLKLSGMNQKLLGALEEVYPFKGFAVGGITRYGNTRKQKSEAPRTVPDAQLEQMMRACEPLVVSDEAFAEMLAEKKAREEEERTAAESLEHAMGEMEVASPEEVAAMRGDAAAESAEVSSARAAAPSEERASTAPPGAQTVEVHQGPFKGFKGYVTARRDDGSVDATLTIFGRETAVSLEASEFAFS</sequence>
<feature type="region of interest" description="Disordered" evidence="4">
    <location>
        <begin position="462"/>
        <end position="499"/>
    </location>
</feature>
<feature type="region of interest" description="Disordered" evidence="4">
    <location>
        <begin position="186"/>
        <end position="228"/>
    </location>
</feature>
<reference evidence="6" key="1">
    <citation type="submission" date="2021-01" db="EMBL/GenBank/DDBJ databases">
        <authorList>
            <person name="Corre E."/>
            <person name="Pelletier E."/>
            <person name="Niang G."/>
            <person name="Scheremetjew M."/>
            <person name="Finn R."/>
            <person name="Kale V."/>
            <person name="Holt S."/>
            <person name="Cochrane G."/>
            <person name="Meng A."/>
            <person name="Brown T."/>
            <person name="Cohen L."/>
        </authorList>
    </citation>
    <scope>NUCLEOTIDE SEQUENCE</scope>
    <source>
        <strain evidence="6">CCAC1681</strain>
    </source>
</reference>
<dbReference type="GO" id="GO:0031564">
    <property type="term" value="P:transcription antitermination"/>
    <property type="evidence" value="ECO:0007669"/>
    <property type="project" value="UniProtKB-KW"/>
</dbReference>
<evidence type="ECO:0000256" key="2">
    <source>
        <dbReference type="ARBA" id="ARBA00023015"/>
    </source>
</evidence>
<keyword evidence="1" id="KW-0889">Transcription antitermination</keyword>
<proteinExistence type="predicted"/>
<gene>
    <name evidence="6" type="ORF">MSP1401_LOCUS11774</name>
</gene>
<dbReference type="AlphaFoldDB" id="A0A7S0DCJ0"/>
<dbReference type="EMBL" id="HBEN01014123">
    <property type="protein sequence ID" value="CAD8450649.1"/>
    <property type="molecule type" value="Transcribed_RNA"/>
</dbReference>
<feature type="region of interest" description="Disordered" evidence="4">
    <location>
        <begin position="61"/>
        <end position="90"/>
    </location>
</feature>
<dbReference type="PROSITE" id="PS50800">
    <property type="entry name" value="SAP"/>
    <property type="match status" value="1"/>
</dbReference>
<name>A0A7S0DCJ0_MICPS</name>
<keyword evidence="2" id="KW-0805">Transcription regulation</keyword>
<evidence type="ECO:0000313" key="6">
    <source>
        <dbReference type="EMBL" id="CAD8450649.1"/>
    </source>
</evidence>
<feature type="compositionally biased region" description="Low complexity" evidence="4">
    <location>
        <begin position="61"/>
        <end position="80"/>
    </location>
</feature>
<dbReference type="InterPro" id="IPR008991">
    <property type="entry name" value="Translation_prot_SH3-like_sf"/>
</dbReference>
<dbReference type="InterPro" id="IPR043425">
    <property type="entry name" value="NusG-like"/>
</dbReference>